<evidence type="ECO:0008006" key="4">
    <source>
        <dbReference type="Google" id="ProtNLM"/>
    </source>
</evidence>
<dbReference type="InterPro" id="IPR004316">
    <property type="entry name" value="SWEET_rpt"/>
</dbReference>
<keyword evidence="3" id="KW-1185">Reference proteome</keyword>
<dbReference type="EMBL" id="BSUO01000001">
    <property type="protein sequence ID" value="GMA42183.1"/>
    <property type="molecule type" value="Genomic_DNA"/>
</dbReference>
<dbReference type="Gene3D" id="1.20.1280.290">
    <property type="match status" value="1"/>
</dbReference>
<evidence type="ECO:0000313" key="3">
    <source>
        <dbReference type="Proteomes" id="UP001157126"/>
    </source>
</evidence>
<evidence type="ECO:0000256" key="1">
    <source>
        <dbReference type="SAM" id="Phobius"/>
    </source>
</evidence>
<protein>
    <recommendedName>
        <fullName evidence="4">MtN3 and saliva related transmembrane protein</fullName>
    </recommendedName>
</protein>
<feature type="transmembrane region" description="Helical" evidence="1">
    <location>
        <begin position="37"/>
        <end position="58"/>
    </location>
</feature>
<evidence type="ECO:0000313" key="2">
    <source>
        <dbReference type="EMBL" id="GMA42183.1"/>
    </source>
</evidence>
<dbReference type="RefSeq" id="WP_284305630.1">
    <property type="nucleotide sequence ID" value="NZ_BSUO01000001.1"/>
</dbReference>
<keyword evidence="1" id="KW-0812">Transmembrane</keyword>
<reference evidence="3" key="1">
    <citation type="journal article" date="2019" name="Int. J. Syst. Evol. Microbiol.">
        <title>The Global Catalogue of Microorganisms (GCM) 10K type strain sequencing project: providing services to taxonomists for standard genome sequencing and annotation.</title>
        <authorList>
            <consortium name="The Broad Institute Genomics Platform"/>
            <consortium name="The Broad Institute Genome Sequencing Center for Infectious Disease"/>
            <person name="Wu L."/>
            <person name="Ma J."/>
        </authorList>
    </citation>
    <scope>NUCLEOTIDE SEQUENCE [LARGE SCALE GENOMIC DNA]</scope>
    <source>
        <strain evidence="3">NBRC 113072</strain>
    </source>
</reference>
<gene>
    <name evidence="2" type="ORF">GCM10025883_42280</name>
</gene>
<feature type="transmembrane region" description="Helical" evidence="1">
    <location>
        <begin position="6"/>
        <end position="25"/>
    </location>
</feature>
<name>A0ABQ6IZQ3_9MICO</name>
<sequence length="102" mass="10988">MLSDVVGFAAAAWGVVMAIAPALQIHRMLRTRSADDVSLGYFALLIPGFLLWVLYGLSRHDWPLVIPNTVATAVALVTIAVAASLKRNSARSAEARRSGRTR</sequence>
<proteinExistence type="predicted"/>
<keyword evidence="1" id="KW-1133">Transmembrane helix</keyword>
<dbReference type="Proteomes" id="UP001157126">
    <property type="component" value="Unassembled WGS sequence"/>
</dbReference>
<comment type="caution">
    <text evidence="2">The sequence shown here is derived from an EMBL/GenBank/DDBJ whole genome shotgun (WGS) entry which is preliminary data.</text>
</comment>
<organism evidence="2 3">
    <name type="scientific">Mobilicoccus caccae</name>
    <dbReference type="NCBI Taxonomy" id="1859295"/>
    <lineage>
        <taxon>Bacteria</taxon>
        <taxon>Bacillati</taxon>
        <taxon>Actinomycetota</taxon>
        <taxon>Actinomycetes</taxon>
        <taxon>Micrococcales</taxon>
        <taxon>Dermatophilaceae</taxon>
        <taxon>Mobilicoccus</taxon>
    </lineage>
</organism>
<keyword evidence="1" id="KW-0472">Membrane</keyword>
<accession>A0ABQ6IZQ3</accession>
<feature type="transmembrane region" description="Helical" evidence="1">
    <location>
        <begin position="64"/>
        <end position="85"/>
    </location>
</feature>
<dbReference type="Pfam" id="PF03083">
    <property type="entry name" value="MtN3_slv"/>
    <property type="match status" value="1"/>
</dbReference>